<dbReference type="GO" id="GO:0016987">
    <property type="term" value="F:sigma factor activity"/>
    <property type="evidence" value="ECO:0007669"/>
    <property type="project" value="UniProtKB-KW"/>
</dbReference>
<organism evidence="7 8">
    <name type="scientific">Pedobacter frigoris</name>
    <dbReference type="NCBI Taxonomy" id="2571272"/>
    <lineage>
        <taxon>Bacteria</taxon>
        <taxon>Pseudomonadati</taxon>
        <taxon>Bacteroidota</taxon>
        <taxon>Sphingobacteriia</taxon>
        <taxon>Sphingobacteriales</taxon>
        <taxon>Sphingobacteriaceae</taxon>
        <taxon>Pedobacter</taxon>
    </lineage>
</organism>
<dbReference type="Pfam" id="PF08281">
    <property type="entry name" value="Sigma70_r4_2"/>
    <property type="match status" value="1"/>
</dbReference>
<dbReference type="InterPro" id="IPR036388">
    <property type="entry name" value="WH-like_DNA-bd_sf"/>
</dbReference>
<dbReference type="SUPFAM" id="SSF88946">
    <property type="entry name" value="Sigma2 domain of RNA polymerase sigma factors"/>
    <property type="match status" value="1"/>
</dbReference>
<feature type="domain" description="RNA polymerase sigma factor 70 region 4 type 2" evidence="6">
    <location>
        <begin position="125"/>
        <end position="175"/>
    </location>
</feature>
<gene>
    <name evidence="7" type="ORF">FA047_19125</name>
</gene>
<dbReference type="SUPFAM" id="SSF88659">
    <property type="entry name" value="Sigma3 and sigma4 domains of RNA polymerase sigma factors"/>
    <property type="match status" value="1"/>
</dbReference>
<keyword evidence="8" id="KW-1185">Reference proteome</keyword>
<protein>
    <submittedName>
        <fullName evidence="7">RNA polymerase sigma-70 factor</fullName>
    </submittedName>
</protein>
<keyword evidence="4" id="KW-0804">Transcription</keyword>
<dbReference type="InterPro" id="IPR039425">
    <property type="entry name" value="RNA_pol_sigma-70-like"/>
</dbReference>
<dbReference type="Proteomes" id="UP000307244">
    <property type="component" value="Unassembled WGS sequence"/>
</dbReference>
<dbReference type="GO" id="GO:0006352">
    <property type="term" value="P:DNA-templated transcription initiation"/>
    <property type="evidence" value="ECO:0007669"/>
    <property type="project" value="InterPro"/>
</dbReference>
<dbReference type="InterPro" id="IPR014284">
    <property type="entry name" value="RNA_pol_sigma-70_dom"/>
</dbReference>
<evidence type="ECO:0000259" key="5">
    <source>
        <dbReference type="Pfam" id="PF04542"/>
    </source>
</evidence>
<dbReference type="Pfam" id="PF04542">
    <property type="entry name" value="Sigma70_r2"/>
    <property type="match status" value="1"/>
</dbReference>
<name>A0A4U1CC64_9SPHI</name>
<evidence type="ECO:0000256" key="3">
    <source>
        <dbReference type="ARBA" id="ARBA00023082"/>
    </source>
</evidence>
<comment type="caution">
    <text evidence="7">The sequence shown here is derived from an EMBL/GenBank/DDBJ whole genome shotgun (WGS) entry which is preliminary data.</text>
</comment>
<sequence>MSDYNTFSDWELTSLLKVGDRMAYTEIYKRYTGVLYRHAFSKLHDREEAKDAVQELFAVLWSKRTNIFISTTLSGYLYSAIRNRVLNAISHKKVASDYIVSLQDFAGKEEAITDHLVRERELANLIEKEISNLPDKMREVFELSRKANLSHREIAQKLDLSEKTVKNQVNNALKILRVKLGSLFFLIFLFYN</sequence>
<dbReference type="OrthoDB" id="659569at2"/>
<evidence type="ECO:0000256" key="4">
    <source>
        <dbReference type="ARBA" id="ARBA00023163"/>
    </source>
</evidence>
<accession>A0A4U1CC64</accession>
<feature type="domain" description="RNA polymerase sigma-70 region 2" evidence="5">
    <location>
        <begin position="27"/>
        <end position="92"/>
    </location>
</feature>
<evidence type="ECO:0000256" key="1">
    <source>
        <dbReference type="ARBA" id="ARBA00010641"/>
    </source>
</evidence>
<dbReference type="RefSeq" id="WP_136837699.1">
    <property type="nucleotide sequence ID" value="NZ_SWBQ01000007.1"/>
</dbReference>
<evidence type="ECO:0000313" key="8">
    <source>
        <dbReference type="Proteomes" id="UP000307244"/>
    </source>
</evidence>
<comment type="similarity">
    <text evidence="1">Belongs to the sigma-70 factor family. ECF subfamily.</text>
</comment>
<dbReference type="InterPro" id="IPR007627">
    <property type="entry name" value="RNA_pol_sigma70_r2"/>
</dbReference>
<dbReference type="AlphaFoldDB" id="A0A4U1CC64"/>
<dbReference type="NCBIfam" id="TIGR02937">
    <property type="entry name" value="sigma70-ECF"/>
    <property type="match status" value="1"/>
</dbReference>
<evidence type="ECO:0000256" key="2">
    <source>
        <dbReference type="ARBA" id="ARBA00023015"/>
    </source>
</evidence>
<dbReference type="GO" id="GO:0003677">
    <property type="term" value="F:DNA binding"/>
    <property type="evidence" value="ECO:0007669"/>
    <property type="project" value="InterPro"/>
</dbReference>
<dbReference type="EMBL" id="SWBQ01000007">
    <property type="protein sequence ID" value="TKC03676.1"/>
    <property type="molecule type" value="Genomic_DNA"/>
</dbReference>
<dbReference type="InterPro" id="IPR013249">
    <property type="entry name" value="RNA_pol_sigma70_r4_t2"/>
</dbReference>
<dbReference type="Gene3D" id="1.10.10.10">
    <property type="entry name" value="Winged helix-like DNA-binding domain superfamily/Winged helix DNA-binding domain"/>
    <property type="match status" value="1"/>
</dbReference>
<dbReference type="CDD" id="cd06171">
    <property type="entry name" value="Sigma70_r4"/>
    <property type="match status" value="1"/>
</dbReference>
<dbReference type="InterPro" id="IPR014327">
    <property type="entry name" value="RNA_pol_sigma70_bacteroid"/>
</dbReference>
<dbReference type="NCBIfam" id="TIGR02985">
    <property type="entry name" value="Sig70_bacteroi1"/>
    <property type="match status" value="1"/>
</dbReference>
<proteinExistence type="inferred from homology"/>
<dbReference type="Gene3D" id="1.10.1740.10">
    <property type="match status" value="1"/>
</dbReference>
<keyword evidence="3" id="KW-0731">Sigma factor</keyword>
<reference evidence="7 8" key="1">
    <citation type="submission" date="2019-04" db="EMBL/GenBank/DDBJ databases">
        <title>Pedobacter sp. RP-3-15 sp. nov., isolated from Arctic soil.</title>
        <authorList>
            <person name="Dahal R.H."/>
            <person name="Kim D.-U."/>
        </authorList>
    </citation>
    <scope>NUCLEOTIDE SEQUENCE [LARGE SCALE GENOMIC DNA]</scope>
    <source>
        <strain evidence="7 8">RP-3-15</strain>
    </source>
</reference>
<dbReference type="InterPro" id="IPR013324">
    <property type="entry name" value="RNA_pol_sigma_r3/r4-like"/>
</dbReference>
<keyword evidence="2" id="KW-0805">Transcription regulation</keyword>
<dbReference type="PANTHER" id="PTHR43133:SF46">
    <property type="entry name" value="RNA POLYMERASE SIGMA-70 FACTOR ECF SUBFAMILY"/>
    <property type="match status" value="1"/>
</dbReference>
<evidence type="ECO:0000259" key="6">
    <source>
        <dbReference type="Pfam" id="PF08281"/>
    </source>
</evidence>
<evidence type="ECO:0000313" key="7">
    <source>
        <dbReference type="EMBL" id="TKC03676.1"/>
    </source>
</evidence>
<dbReference type="PANTHER" id="PTHR43133">
    <property type="entry name" value="RNA POLYMERASE ECF-TYPE SIGMA FACTO"/>
    <property type="match status" value="1"/>
</dbReference>
<dbReference type="InterPro" id="IPR013325">
    <property type="entry name" value="RNA_pol_sigma_r2"/>
</dbReference>